<dbReference type="PANTHER" id="PTHR34475">
    <property type="match status" value="1"/>
</dbReference>
<protein>
    <submittedName>
        <fullName evidence="4">RodZ domain-containing protein</fullName>
    </submittedName>
</protein>
<feature type="compositionally biased region" description="Low complexity" evidence="1">
    <location>
        <begin position="247"/>
        <end position="269"/>
    </location>
</feature>
<evidence type="ECO:0000256" key="1">
    <source>
        <dbReference type="SAM" id="MobiDB-lite"/>
    </source>
</evidence>
<evidence type="ECO:0000313" key="4">
    <source>
        <dbReference type="EMBL" id="MFC3835572.1"/>
    </source>
</evidence>
<feature type="region of interest" description="Disordered" evidence="1">
    <location>
        <begin position="140"/>
        <end position="163"/>
    </location>
</feature>
<organism evidence="4 5">
    <name type="scientific">Deinococcus rufus</name>
    <dbReference type="NCBI Taxonomy" id="2136097"/>
    <lineage>
        <taxon>Bacteria</taxon>
        <taxon>Thermotogati</taxon>
        <taxon>Deinococcota</taxon>
        <taxon>Deinococci</taxon>
        <taxon>Deinococcales</taxon>
        <taxon>Deinococcaceae</taxon>
        <taxon>Deinococcus</taxon>
    </lineage>
</organism>
<reference evidence="5" key="1">
    <citation type="journal article" date="2019" name="Int. J. Syst. Evol. Microbiol.">
        <title>The Global Catalogue of Microorganisms (GCM) 10K type strain sequencing project: providing services to taxonomists for standard genome sequencing and annotation.</title>
        <authorList>
            <consortium name="The Broad Institute Genomics Platform"/>
            <consortium name="The Broad Institute Genome Sequencing Center for Infectious Disease"/>
            <person name="Wu L."/>
            <person name="Ma J."/>
        </authorList>
    </citation>
    <scope>NUCLEOTIDE SEQUENCE [LARGE SCALE GENOMIC DNA]</scope>
    <source>
        <strain evidence="5">CCTCC AB 2017081</strain>
    </source>
</reference>
<feature type="transmembrane region" description="Helical" evidence="2">
    <location>
        <begin position="101"/>
        <end position="121"/>
    </location>
</feature>
<dbReference type="InterPro" id="IPR050400">
    <property type="entry name" value="Bact_Cytoskel_RodZ"/>
</dbReference>
<dbReference type="SMART" id="SM00530">
    <property type="entry name" value="HTH_XRE"/>
    <property type="match status" value="1"/>
</dbReference>
<sequence length="345" mass="35530">MSFGSTLKQAREALGLSTQELSVRTKIRGDYLRALEDGNTALLPERTFARSYLQRYARELQLDPTPLIAEFDRSVPPTPEVAQSLRGAGSPVRTTNGVNPALLAGLLTGVIVLGAGGYYAFVSSRPAPVAVAPVSETAPVQTTPAQTAPAQTTPAATPPAAPVPTTVRLTVKSVPSGARVYLDNRDLGTTPLTAFPVDRRDRAELRVELSGRQPLKQTVTLDRGRNLRATLPVAGSGRSALADLNRPGSAPTVTPAGTTPAATGTSTPAAPRAAVSVTFAAPSWTRVTGPGGVILYQGTPPAGSVKGFPAGVTIRAGNAGGVRVSVNGAAAQPMGQNGQVVTRSY</sequence>
<keyword evidence="2" id="KW-1133">Transmembrane helix</keyword>
<proteinExistence type="predicted"/>
<keyword evidence="2" id="KW-0812">Transmembrane</keyword>
<feature type="domain" description="HTH cro/C1-type" evidence="3">
    <location>
        <begin position="6"/>
        <end position="67"/>
    </location>
</feature>
<dbReference type="Pfam" id="PF13464">
    <property type="entry name" value="RodZ_C"/>
    <property type="match status" value="1"/>
</dbReference>
<dbReference type="PANTHER" id="PTHR34475:SF1">
    <property type="entry name" value="CYTOSKELETON PROTEIN RODZ"/>
    <property type="match status" value="1"/>
</dbReference>
<dbReference type="Proteomes" id="UP001595803">
    <property type="component" value="Unassembled WGS sequence"/>
</dbReference>
<feature type="region of interest" description="Disordered" evidence="1">
    <location>
        <begin position="238"/>
        <end position="269"/>
    </location>
</feature>
<evidence type="ECO:0000256" key="2">
    <source>
        <dbReference type="SAM" id="Phobius"/>
    </source>
</evidence>
<keyword evidence="5" id="KW-1185">Reference proteome</keyword>
<dbReference type="Pfam" id="PF13413">
    <property type="entry name" value="HTH_25"/>
    <property type="match status" value="1"/>
</dbReference>
<dbReference type="CDD" id="cd00093">
    <property type="entry name" value="HTH_XRE"/>
    <property type="match status" value="1"/>
</dbReference>
<evidence type="ECO:0000259" key="3">
    <source>
        <dbReference type="SMART" id="SM00530"/>
    </source>
</evidence>
<evidence type="ECO:0000313" key="5">
    <source>
        <dbReference type="Proteomes" id="UP001595803"/>
    </source>
</evidence>
<feature type="compositionally biased region" description="Low complexity" evidence="1">
    <location>
        <begin position="140"/>
        <end position="155"/>
    </location>
</feature>
<dbReference type="EMBL" id="JBHRZG010000024">
    <property type="protein sequence ID" value="MFC3835572.1"/>
    <property type="molecule type" value="Genomic_DNA"/>
</dbReference>
<comment type="caution">
    <text evidence="4">The sequence shown here is derived from an EMBL/GenBank/DDBJ whole genome shotgun (WGS) entry which is preliminary data.</text>
</comment>
<name>A0ABV7ZDX9_9DEIO</name>
<keyword evidence="2" id="KW-0472">Membrane</keyword>
<dbReference type="InterPro" id="IPR001387">
    <property type="entry name" value="Cro/C1-type_HTH"/>
</dbReference>
<dbReference type="Pfam" id="PF08308">
    <property type="entry name" value="PEGA"/>
    <property type="match status" value="1"/>
</dbReference>
<dbReference type="InterPro" id="IPR025194">
    <property type="entry name" value="RodZ-like_C"/>
</dbReference>
<dbReference type="RefSeq" id="WP_295820429.1">
    <property type="nucleotide sequence ID" value="NZ_JBHRZG010000024.1"/>
</dbReference>
<dbReference type="Gene3D" id="1.10.260.40">
    <property type="entry name" value="lambda repressor-like DNA-binding domains"/>
    <property type="match status" value="1"/>
</dbReference>
<dbReference type="InterPro" id="IPR013229">
    <property type="entry name" value="PEGA"/>
</dbReference>
<dbReference type="SUPFAM" id="SSF47413">
    <property type="entry name" value="lambda repressor-like DNA-binding domains"/>
    <property type="match status" value="1"/>
</dbReference>
<dbReference type="InterPro" id="IPR010982">
    <property type="entry name" value="Lambda_DNA-bd_dom_sf"/>
</dbReference>
<gene>
    <name evidence="4" type="ORF">ACFOSB_22130</name>
</gene>
<accession>A0ABV7ZDX9</accession>